<keyword evidence="2" id="KW-1185">Reference proteome</keyword>
<name>A0A1Z5RKT0_SORBI</name>
<reference evidence="2" key="2">
    <citation type="journal article" date="2018" name="Plant J.">
        <title>The Sorghum bicolor reference genome: improved assembly, gene annotations, a transcriptome atlas, and signatures of genome organization.</title>
        <authorList>
            <person name="McCormick R.F."/>
            <person name="Truong S.K."/>
            <person name="Sreedasyam A."/>
            <person name="Jenkins J."/>
            <person name="Shu S."/>
            <person name="Sims D."/>
            <person name="Kennedy M."/>
            <person name="Amirebrahimi M."/>
            <person name="Weers B.D."/>
            <person name="McKinley B."/>
            <person name="Mattison A."/>
            <person name="Morishige D.T."/>
            <person name="Grimwood J."/>
            <person name="Schmutz J."/>
            <person name="Mullet J.E."/>
        </authorList>
    </citation>
    <scope>NUCLEOTIDE SEQUENCE [LARGE SCALE GENOMIC DNA]</scope>
    <source>
        <strain evidence="2">cv. BTx623</strain>
    </source>
</reference>
<dbReference type="Proteomes" id="UP000000768">
    <property type="component" value="Chromosome 4"/>
</dbReference>
<dbReference type="InParanoid" id="A0A1Z5RKT0"/>
<dbReference type="EMBL" id="CM000763">
    <property type="protein sequence ID" value="OQU84189.1"/>
    <property type="molecule type" value="Genomic_DNA"/>
</dbReference>
<proteinExistence type="predicted"/>
<sequence length="63" mass="7245">MEWKRKTTECLPTALTDEHPTILWMDRATKKGFQIRSNHQDTSRAAGQQLILSSSHYVLACSR</sequence>
<protein>
    <submittedName>
        <fullName evidence="1">Uncharacterized protein</fullName>
    </submittedName>
</protein>
<gene>
    <name evidence="1" type="ORF">SORBI_3004G007850</name>
</gene>
<evidence type="ECO:0000313" key="2">
    <source>
        <dbReference type="Proteomes" id="UP000000768"/>
    </source>
</evidence>
<dbReference type="AlphaFoldDB" id="A0A1Z5RKT0"/>
<evidence type="ECO:0000313" key="1">
    <source>
        <dbReference type="EMBL" id="OQU84189.1"/>
    </source>
</evidence>
<reference evidence="1 2" key="1">
    <citation type="journal article" date="2009" name="Nature">
        <title>The Sorghum bicolor genome and the diversification of grasses.</title>
        <authorList>
            <person name="Paterson A.H."/>
            <person name="Bowers J.E."/>
            <person name="Bruggmann R."/>
            <person name="Dubchak I."/>
            <person name="Grimwood J."/>
            <person name="Gundlach H."/>
            <person name="Haberer G."/>
            <person name="Hellsten U."/>
            <person name="Mitros T."/>
            <person name="Poliakov A."/>
            <person name="Schmutz J."/>
            <person name="Spannagl M."/>
            <person name="Tang H."/>
            <person name="Wang X."/>
            <person name="Wicker T."/>
            <person name="Bharti A.K."/>
            <person name="Chapman J."/>
            <person name="Feltus F.A."/>
            <person name="Gowik U."/>
            <person name="Grigoriev I.V."/>
            <person name="Lyons E."/>
            <person name="Maher C.A."/>
            <person name="Martis M."/>
            <person name="Narechania A."/>
            <person name="Otillar R.P."/>
            <person name="Penning B.W."/>
            <person name="Salamov A.A."/>
            <person name="Wang Y."/>
            <person name="Zhang L."/>
            <person name="Carpita N.C."/>
            <person name="Freeling M."/>
            <person name="Gingle A.R."/>
            <person name="Hash C.T."/>
            <person name="Keller B."/>
            <person name="Klein P."/>
            <person name="Kresovich S."/>
            <person name="McCann M.C."/>
            <person name="Ming R."/>
            <person name="Peterson D.G."/>
            <person name="Mehboob-ur-Rahman"/>
            <person name="Ware D."/>
            <person name="Westhoff P."/>
            <person name="Mayer K.F."/>
            <person name="Messing J."/>
            <person name="Rokhsar D.S."/>
        </authorList>
    </citation>
    <scope>NUCLEOTIDE SEQUENCE [LARGE SCALE GENOMIC DNA]</scope>
    <source>
        <strain evidence="2">cv. BTx623</strain>
    </source>
</reference>
<dbReference type="Gramene" id="OQU84189">
    <property type="protein sequence ID" value="OQU84189"/>
    <property type="gene ID" value="SORBI_3004G007850"/>
</dbReference>
<organism evidence="1 2">
    <name type="scientific">Sorghum bicolor</name>
    <name type="common">Sorghum</name>
    <name type="synonym">Sorghum vulgare</name>
    <dbReference type="NCBI Taxonomy" id="4558"/>
    <lineage>
        <taxon>Eukaryota</taxon>
        <taxon>Viridiplantae</taxon>
        <taxon>Streptophyta</taxon>
        <taxon>Embryophyta</taxon>
        <taxon>Tracheophyta</taxon>
        <taxon>Spermatophyta</taxon>
        <taxon>Magnoliopsida</taxon>
        <taxon>Liliopsida</taxon>
        <taxon>Poales</taxon>
        <taxon>Poaceae</taxon>
        <taxon>PACMAD clade</taxon>
        <taxon>Panicoideae</taxon>
        <taxon>Andropogonodae</taxon>
        <taxon>Andropogoneae</taxon>
        <taxon>Sorghinae</taxon>
        <taxon>Sorghum</taxon>
    </lineage>
</organism>
<accession>A0A1Z5RKT0</accession>